<dbReference type="GO" id="GO:0005634">
    <property type="term" value="C:nucleus"/>
    <property type="evidence" value="ECO:0007669"/>
    <property type="project" value="UniProtKB-SubCell"/>
</dbReference>
<evidence type="ECO:0000313" key="7">
    <source>
        <dbReference type="Proteomes" id="UP000006038"/>
    </source>
</evidence>
<evidence type="ECO:0000256" key="4">
    <source>
        <dbReference type="ARBA" id="ARBA00023242"/>
    </source>
</evidence>
<evidence type="ECO:0000256" key="2">
    <source>
        <dbReference type="ARBA" id="ARBA00023015"/>
    </source>
</evidence>
<evidence type="ECO:0000256" key="3">
    <source>
        <dbReference type="ARBA" id="ARBA00023163"/>
    </source>
</evidence>
<comment type="subcellular location">
    <subcellularLocation>
        <location evidence="1">Nucleus</location>
    </subcellularLocation>
</comment>
<keyword evidence="4" id="KW-0539">Nucleus</keyword>
<feature type="domain" description="Zinc-finger" evidence="5">
    <location>
        <begin position="131"/>
        <end position="192"/>
    </location>
</feature>
<keyword evidence="2" id="KW-0805">Transcription regulation</keyword>
<dbReference type="Gramene" id="OB02G22340.1">
    <property type="protein sequence ID" value="OB02G22340.1"/>
    <property type="gene ID" value="OB02G22340"/>
</dbReference>
<proteinExistence type="predicted"/>
<evidence type="ECO:0000256" key="1">
    <source>
        <dbReference type="ARBA" id="ARBA00004123"/>
    </source>
</evidence>
<evidence type="ECO:0000259" key="5">
    <source>
        <dbReference type="Pfam" id="PF10497"/>
    </source>
</evidence>
<dbReference type="HOGENOM" id="CLU_1285017_0_0_1"/>
<dbReference type="Proteomes" id="UP000006038">
    <property type="component" value="Unassembled WGS sequence"/>
</dbReference>
<dbReference type="InterPro" id="IPR018866">
    <property type="entry name" value="Znf-4CXXC_R1"/>
</dbReference>
<dbReference type="InterPro" id="IPR038765">
    <property type="entry name" value="Papain-like_cys_pep_sf"/>
</dbReference>
<sequence>MSFVGDDVLSKMGDACKELHGYYMERSNARRKNRDTLLTGQHDIQPFLRPPAFIAVDFRDLWDLYRLRSINTNLLKCYSLLTWKHVHRHAPHVALLDPSVVNETTLKTDRASIVDYLYDCLWSHQDKDFLMCTYNQQCNQNAEKVSQNVWNCSICRGMCSYRLCRKKNWRMLAEVTDHNVNTLYYTSVHKLLNKGSYMVAAADILISTPPEVKCQ</sequence>
<reference evidence="6" key="1">
    <citation type="submission" date="2013-04" db="UniProtKB">
        <authorList>
            <consortium name="EnsemblPlants"/>
        </authorList>
    </citation>
    <scope>IDENTIFICATION</scope>
</reference>
<protein>
    <recommendedName>
        <fullName evidence="5">Zinc-finger domain-containing protein</fullName>
    </recommendedName>
</protein>
<organism evidence="6">
    <name type="scientific">Oryza brachyantha</name>
    <name type="common">malo sina</name>
    <dbReference type="NCBI Taxonomy" id="4533"/>
    <lineage>
        <taxon>Eukaryota</taxon>
        <taxon>Viridiplantae</taxon>
        <taxon>Streptophyta</taxon>
        <taxon>Embryophyta</taxon>
        <taxon>Tracheophyta</taxon>
        <taxon>Spermatophyta</taxon>
        <taxon>Magnoliopsida</taxon>
        <taxon>Liliopsida</taxon>
        <taxon>Poales</taxon>
        <taxon>Poaceae</taxon>
        <taxon>BOP clade</taxon>
        <taxon>Oryzoideae</taxon>
        <taxon>Oryzeae</taxon>
        <taxon>Oryzinae</taxon>
        <taxon>Oryza</taxon>
    </lineage>
</organism>
<keyword evidence="7" id="KW-1185">Reference proteome</keyword>
<dbReference type="EnsemblPlants" id="OB02G22340.1">
    <property type="protein sequence ID" value="OB02G22340.1"/>
    <property type="gene ID" value="OB02G22340"/>
</dbReference>
<accession>J3LC67</accession>
<dbReference type="SUPFAM" id="SSF54001">
    <property type="entry name" value="Cysteine proteinases"/>
    <property type="match status" value="1"/>
</dbReference>
<dbReference type="Pfam" id="PF10497">
    <property type="entry name" value="zf-4CXXC_R1"/>
    <property type="match status" value="1"/>
</dbReference>
<evidence type="ECO:0000313" key="6">
    <source>
        <dbReference type="EnsemblPlants" id="OB02G22340.1"/>
    </source>
</evidence>
<dbReference type="AlphaFoldDB" id="J3LC67"/>
<keyword evidence="3" id="KW-0804">Transcription</keyword>
<name>J3LC67_ORYBR</name>